<dbReference type="EMBL" id="JAUCAQ010000002">
    <property type="protein sequence ID" value="MDM7645710.1"/>
    <property type="molecule type" value="Genomic_DNA"/>
</dbReference>
<evidence type="ECO:0008006" key="3">
    <source>
        <dbReference type="Google" id="ProtNLM"/>
    </source>
</evidence>
<gene>
    <name evidence="1" type="ORF">QUE93_01540</name>
</gene>
<name>A0ABT7RWN3_9LACO</name>
<protein>
    <recommendedName>
        <fullName evidence="3">DUF4747 family protein</fullName>
    </recommendedName>
</protein>
<proteinExistence type="predicted"/>
<accession>A0ABT7RWN3</accession>
<dbReference type="InterPro" id="IPR046618">
    <property type="entry name" value="DUF6731"/>
</dbReference>
<organism evidence="1 2">
    <name type="scientific">Leuconostoc falkenbergense</name>
    <dbReference type="NCBI Taxonomy" id="2766470"/>
    <lineage>
        <taxon>Bacteria</taxon>
        <taxon>Bacillati</taxon>
        <taxon>Bacillota</taxon>
        <taxon>Bacilli</taxon>
        <taxon>Lactobacillales</taxon>
        <taxon>Lactobacillaceae</taxon>
        <taxon>Leuconostoc</taxon>
    </lineage>
</organism>
<evidence type="ECO:0000313" key="2">
    <source>
        <dbReference type="Proteomes" id="UP001242903"/>
    </source>
</evidence>
<evidence type="ECO:0000313" key="1">
    <source>
        <dbReference type="EMBL" id="MDM7645710.1"/>
    </source>
</evidence>
<dbReference type="RefSeq" id="WP_289455419.1">
    <property type="nucleotide sequence ID" value="NZ_JAUCAQ010000002.1"/>
</dbReference>
<reference evidence="1 2" key="1">
    <citation type="submission" date="2023-06" db="EMBL/GenBank/DDBJ databases">
        <title>Draft Genome Sequences of lactic acid bacteria strains isolated from fermented milk products.</title>
        <authorList>
            <person name="Elcheninov A.G."/>
            <person name="Klyukina A."/>
            <person name="Zayulina K.S."/>
            <person name="Gavirova L.A."/>
            <person name="Shcherbakova P.A."/>
            <person name="Shestakov A.I."/>
            <person name="Kublanov I.V."/>
            <person name="Kochetkova T.V."/>
        </authorList>
    </citation>
    <scope>NUCLEOTIDE SEQUENCE [LARGE SCALE GENOMIC DNA]</scope>
    <source>
        <strain evidence="1 2">TOM.81</strain>
    </source>
</reference>
<sequence length="310" mass="35206">MAQQNLKKNVIFDFFQITAKNSDGKVTDFPMDMFAEKIVDKLPTIVQRVKQINGEEIYLNSLPKDEDYQYFHIVRRRADAPAIGNDNSDQLTDINLEENQFVVEDLSILFDTNLCVAMFQRNRNSIGPTRILEYFNLLLSDISDNEQKILFQPIVRNDTFKALKKKDVITKIAIKTSDLANSNLPHEMKSLLTPTILDGLELEITLSVGRSRTKTIQKDFADQVINSVEQNPNKILSANVSGGNKNINNTTYNVEPFDLLRGRLIAEYSFDLGDKKSGNHLKSASVRDQMHLLYNECKSKIIASLGNRSN</sequence>
<dbReference type="Pfam" id="PF20505">
    <property type="entry name" value="DUF6731"/>
    <property type="match status" value="1"/>
</dbReference>
<keyword evidence="2" id="KW-1185">Reference proteome</keyword>
<dbReference type="Proteomes" id="UP001242903">
    <property type="component" value="Unassembled WGS sequence"/>
</dbReference>
<comment type="caution">
    <text evidence="1">The sequence shown here is derived from an EMBL/GenBank/DDBJ whole genome shotgun (WGS) entry which is preliminary data.</text>
</comment>